<dbReference type="PANTHER" id="PTHR43685:SF12">
    <property type="entry name" value="GLYCOSYL TRANSFERASE FAMILY 2"/>
    <property type="match status" value="1"/>
</dbReference>
<feature type="domain" description="Glycosyltransferase 2-like" evidence="1">
    <location>
        <begin position="26"/>
        <end position="201"/>
    </location>
</feature>
<dbReference type="EMBL" id="CP011971">
    <property type="protein sequence ID" value="AMN47449.1"/>
    <property type="molecule type" value="Genomic_DNA"/>
</dbReference>
<dbReference type="Gene3D" id="3.90.550.10">
    <property type="entry name" value="Spore Coat Polysaccharide Biosynthesis Protein SpsA, Chain A"/>
    <property type="match status" value="1"/>
</dbReference>
<dbReference type="RefSeq" id="WP_066920898.1">
    <property type="nucleotide sequence ID" value="NZ_CP011971.1"/>
</dbReference>
<protein>
    <recommendedName>
        <fullName evidence="1">Glycosyltransferase 2-like domain-containing protein</fullName>
    </recommendedName>
</protein>
<organism evidence="2 3">
    <name type="scientific">Steroidobacter denitrificans</name>
    <dbReference type="NCBI Taxonomy" id="465721"/>
    <lineage>
        <taxon>Bacteria</taxon>
        <taxon>Pseudomonadati</taxon>
        <taxon>Pseudomonadota</taxon>
        <taxon>Gammaproteobacteria</taxon>
        <taxon>Steroidobacterales</taxon>
        <taxon>Steroidobacteraceae</taxon>
        <taxon>Steroidobacter</taxon>
    </lineage>
</organism>
<dbReference type="CDD" id="cd00761">
    <property type="entry name" value="Glyco_tranf_GTA_type"/>
    <property type="match status" value="1"/>
</dbReference>
<dbReference type="InterPro" id="IPR001173">
    <property type="entry name" value="Glyco_trans_2-like"/>
</dbReference>
<dbReference type="InterPro" id="IPR050834">
    <property type="entry name" value="Glycosyltransf_2"/>
</dbReference>
<accession>A0A127FD08</accession>
<evidence type="ECO:0000313" key="2">
    <source>
        <dbReference type="EMBL" id="AMN47449.1"/>
    </source>
</evidence>
<dbReference type="STRING" id="465721.ACG33_10135"/>
<dbReference type="KEGG" id="sdf:ACG33_10135"/>
<dbReference type="Proteomes" id="UP000070250">
    <property type="component" value="Chromosome"/>
</dbReference>
<dbReference type="SUPFAM" id="SSF53448">
    <property type="entry name" value="Nucleotide-diphospho-sugar transferases"/>
    <property type="match status" value="1"/>
</dbReference>
<dbReference type="PANTHER" id="PTHR43685">
    <property type="entry name" value="GLYCOSYLTRANSFERASE"/>
    <property type="match status" value="1"/>
</dbReference>
<gene>
    <name evidence="2" type="ORF">ACG33_10135</name>
</gene>
<reference evidence="2 3" key="1">
    <citation type="submission" date="2015-06" db="EMBL/GenBank/DDBJ databases">
        <title>A Comprehensive Approach to Explore the Metabolic and Phylogenetic Diversity of Bacterial Steroid Degradation in the Environment: Testosterone as an Example.</title>
        <authorList>
            <person name="Yang F.-C."/>
            <person name="Chen Y.-L."/>
            <person name="Yu C.-P."/>
            <person name="Tang S.-L."/>
            <person name="Wang P.-H."/>
            <person name="Ismail W."/>
            <person name="Wang C.-H."/>
            <person name="Yang C.-Y."/>
            <person name="Chiang Y.-R."/>
        </authorList>
    </citation>
    <scope>NUCLEOTIDE SEQUENCE [LARGE SCALE GENOMIC DNA]</scope>
    <source>
        <strain evidence="2 3">DSM 18526</strain>
    </source>
</reference>
<name>A0A127FD08_STEDE</name>
<proteinExistence type="predicted"/>
<evidence type="ECO:0000259" key="1">
    <source>
        <dbReference type="Pfam" id="PF00535"/>
    </source>
</evidence>
<dbReference type="InterPro" id="IPR029044">
    <property type="entry name" value="Nucleotide-diphossugar_trans"/>
</dbReference>
<dbReference type="Pfam" id="PF00535">
    <property type="entry name" value="Glycos_transf_2"/>
    <property type="match status" value="1"/>
</dbReference>
<keyword evidence="3" id="KW-1185">Reference proteome</keyword>
<dbReference type="AlphaFoldDB" id="A0A127FD08"/>
<sequence length="330" mass="36946">MEGESRSELDSVAPVCGDVSRLGLVSVIIPAYNAAGLIGETLQSIFRQSYDATEVLVVDDGSTDNTAEVVRAYAPKVTLLWQPNSGGCSSPRNHGLRLAQGEFVTFFDADDLMVPDKLQRQVDFLRRNPGCDTVLMDYRNFDEHGEASQTHFASCDQLRREAARYGGEEFLLDAYTATRILITENYAIAGSPMMRRSVFERVQPFDENLRASEDLDLIYRLARDGGLGIIAATGFLRRMHESNMSRRTGHILQYKIASREKLLVDEASSENRRLLERQIANFHMAFAEFDHPNAPGRALRHIWTALKFGHPPDLRVAKELVKSVLSAVKP</sequence>
<evidence type="ECO:0000313" key="3">
    <source>
        <dbReference type="Proteomes" id="UP000070250"/>
    </source>
</evidence>